<evidence type="ECO:0000313" key="8">
    <source>
        <dbReference type="Proteomes" id="UP001596139"/>
    </source>
</evidence>
<dbReference type="PRINTS" id="PR00039">
    <property type="entry name" value="HTHLYSR"/>
</dbReference>
<evidence type="ECO:0000256" key="3">
    <source>
        <dbReference type="ARBA" id="ARBA00023125"/>
    </source>
</evidence>
<dbReference type="InterPro" id="IPR005119">
    <property type="entry name" value="LysR_subst-bd"/>
</dbReference>
<comment type="similarity">
    <text evidence="1">Belongs to the LysR transcriptional regulatory family.</text>
</comment>
<dbReference type="PROSITE" id="PS50931">
    <property type="entry name" value="HTH_LYSR"/>
    <property type="match status" value="1"/>
</dbReference>
<keyword evidence="8" id="KW-1185">Reference proteome</keyword>
<evidence type="ECO:0000256" key="5">
    <source>
        <dbReference type="SAM" id="MobiDB-lite"/>
    </source>
</evidence>
<dbReference type="CDD" id="cd08414">
    <property type="entry name" value="PBP2_LTTR_aromatics_like"/>
    <property type="match status" value="1"/>
</dbReference>
<accession>A0ABW1MUI7</accession>
<reference evidence="8" key="1">
    <citation type="journal article" date="2019" name="Int. J. Syst. Evol. Microbiol.">
        <title>The Global Catalogue of Microorganisms (GCM) 10K type strain sequencing project: providing services to taxonomists for standard genome sequencing and annotation.</title>
        <authorList>
            <consortium name="The Broad Institute Genomics Platform"/>
            <consortium name="The Broad Institute Genome Sequencing Center for Infectious Disease"/>
            <person name="Wu L."/>
            <person name="Ma J."/>
        </authorList>
    </citation>
    <scope>NUCLEOTIDE SEQUENCE [LARGE SCALE GENOMIC DNA]</scope>
    <source>
        <strain evidence="8">CGMCC 1.15180</strain>
    </source>
</reference>
<evidence type="ECO:0000313" key="7">
    <source>
        <dbReference type="EMBL" id="MFC6066402.1"/>
    </source>
</evidence>
<organism evidence="7 8">
    <name type="scientific">Streptomyces ochraceiscleroticus</name>
    <dbReference type="NCBI Taxonomy" id="47761"/>
    <lineage>
        <taxon>Bacteria</taxon>
        <taxon>Bacillati</taxon>
        <taxon>Actinomycetota</taxon>
        <taxon>Actinomycetes</taxon>
        <taxon>Kitasatosporales</taxon>
        <taxon>Streptomycetaceae</taxon>
        <taxon>Streptomyces</taxon>
    </lineage>
</organism>
<feature type="compositionally biased region" description="Low complexity" evidence="5">
    <location>
        <begin position="294"/>
        <end position="316"/>
    </location>
</feature>
<dbReference type="InterPro" id="IPR036388">
    <property type="entry name" value="WH-like_DNA-bd_sf"/>
</dbReference>
<feature type="domain" description="HTH lysR-type" evidence="6">
    <location>
        <begin position="1"/>
        <end position="58"/>
    </location>
</feature>
<dbReference type="Gene3D" id="1.10.10.10">
    <property type="entry name" value="Winged helix-like DNA-binding domain superfamily/Winged helix DNA-binding domain"/>
    <property type="match status" value="1"/>
</dbReference>
<name>A0ABW1MUI7_9ACTN</name>
<evidence type="ECO:0000259" key="6">
    <source>
        <dbReference type="PROSITE" id="PS50931"/>
    </source>
</evidence>
<dbReference type="SUPFAM" id="SSF53850">
    <property type="entry name" value="Periplasmic binding protein-like II"/>
    <property type="match status" value="1"/>
</dbReference>
<evidence type="ECO:0000256" key="2">
    <source>
        <dbReference type="ARBA" id="ARBA00023015"/>
    </source>
</evidence>
<dbReference type="PANTHER" id="PTHR30346">
    <property type="entry name" value="TRANSCRIPTIONAL DUAL REGULATOR HCAR-RELATED"/>
    <property type="match status" value="1"/>
</dbReference>
<comment type="caution">
    <text evidence="7">The sequence shown here is derived from an EMBL/GenBank/DDBJ whole genome shotgun (WGS) entry which is preliminary data.</text>
</comment>
<evidence type="ECO:0000256" key="1">
    <source>
        <dbReference type="ARBA" id="ARBA00009437"/>
    </source>
</evidence>
<evidence type="ECO:0000256" key="4">
    <source>
        <dbReference type="ARBA" id="ARBA00023163"/>
    </source>
</evidence>
<proteinExistence type="inferred from homology"/>
<dbReference type="Pfam" id="PF03466">
    <property type="entry name" value="LysR_substrate"/>
    <property type="match status" value="1"/>
</dbReference>
<dbReference type="RefSeq" id="WP_078649389.1">
    <property type="nucleotide sequence ID" value="NZ_JBHSPX010000008.1"/>
</dbReference>
<dbReference type="InterPro" id="IPR036390">
    <property type="entry name" value="WH_DNA-bd_sf"/>
</dbReference>
<sequence length="316" mass="33419">MEARHLRYALAVAEHQHFGRAAAALGIAQPPLSRQIADLEREVGERLFDRTPGGVFPTAAGAAFLAPARRALCEMSAAAVEAGRAARGETGRLRVGFIGSALLRFLPSVLAPFRRDHPDVRLELREMSTARSAAALTRGELDLAVGRGAPRGAGAEELVTVTVGRDHLVTVVGTGHPYAGLKTVSLAQLGRQHLIVTPADDEPAVRAGLRALLEDNTLALDTATEARDVHTIIGLAACGVGAGLGPSCMRAAGRPDTWFCDVTPRTPLPDLVLSHRRDDRSPVLAAFLEETRRSATTRARPGRARGAAVSRSDAAR</sequence>
<keyword evidence="3" id="KW-0238">DNA-binding</keyword>
<keyword evidence="2" id="KW-0805">Transcription regulation</keyword>
<protein>
    <submittedName>
        <fullName evidence="7">LysR family transcriptional regulator</fullName>
    </submittedName>
</protein>
<feature type="region of interest" description="Disordered" evidence="5">
    <location>
        <begin position="291"/>
        <end position="316"/>
    </location>
</feature>
<dbReference type="EMBL" id="JBHSPX010000008">
    <property type="protein sequence ID" value="MFC6066402.1"/>
    <property type="molecule type" value="Genomic_DNA"/>
</dbReference>
<dbReference type="PANTHER" id="PTHR30346:SF30">
    <property type="entry name" value="SMALL NEUTRAL PROTEASE REGULATORY PROTEIN"/>
    <property type="match status" value="1"/>
</dbReference>
<dbReference type="Pfam" id="PF00126">
    <property type="entry name" value="HTH_1"/>
    <property type="match status" value="1"/>
</dbReference>
<gene>
    <name evidence="7" type="ORF">ACFP4F_28190</name>
</gene>
<dbReference type="Gene3D" id="3.40.190.10">
    <property type="entry name" value="Periplasmic binding protein-like II"/>
    <property type="match status" value="2"/>
</dbReference>
<dbReference type="Proteomes" id="UP001596139">
    <property type="component" value="Unassembled WGS sequence"/>
</dbReference>
<keyword evidence="4" id="KW-0804">Transcription</keyword>
<dbReference type="InterPro" id="IPR000847">
    <property type="entry name" value="LysR_HTH_N"/>
</dbReference>
<dbReference type="SUPFAM" id="SSF46785">
    <property type="entry name" value="Winged helix' DNA-binding domain"/>
    <property type="match status" value="1"/>
</dbReference>